<evidence type="ECO:0008006" key="3">
    <source>
        <dbReference type="Google" id="ProtNLM"/>
    </source>
</evidence>
<sequence length="135" mass="14719">MLSEFREILYKLFFFIGFYARLSVVCSSAVLPAQTVAVVDRFAGGAGNSANGIHLFDVRAGNQRLLADVFAGIANWFVCIQADMASVMCSAKFCERRDACAVPRLRPRDAARFPANAACFSGLELALWAFRQAGV</sequence>
<gene>
    <name evidence="1" type="ORF">niasHT_036737</name>
</gene>
<dbReference type="AlphaFoldDB" id="A0ABD2HX69"/>
<evidence type="ECO:0000313" key="2">
    <source>
        <dbReference type="Proteomes" id="UP001620626"/>
    </source>
</evidence>
<protein>
    <recommendedName>
        <fullName evidence="3">Secreted protein</fullName>
    </recommendedName>
</protein>
<dbReference type="Proteomes" id="UP001620626">
    <property type="component" value="Unassembled WGS sequence"/>
</dbReference>
<dbReference type="EMBL" id="JBICBT010001392">
    <property type="protein sequence ID" value="KAL3069611.1"/>
    <property type="molecule type" value="Genomic_DNA"/>
</dbReference>
<evidence type="ECO:0000313" key="1">
    <source>
        <dbReference type="EMBL" id="KAL3069611.1"/>
    </source>
</evidence>
<proteinExistence type="predicted"/>
<organism evidence="1 2">
    <name type="scientific">Heterodera trifolii</name>
    <dbReference type="NCBI Taxonomy" id="157864"/>
    <lineage>
        <taxon>Eukaryota</taxon>
        <taxon>Metazoa</taxon>
        <taxon>Ecdysozoa</taxon>
        <taxon>Nematoda</taxon>
        <taxon>Chromadorea</taxon>
        <taxon>Rhabditida</taxon>
        <taxon>Tylenchina</taxon>
        <taxon>Tylenchomorpha</taxon>
        <taxon>Tylenchoidea</taxon>
        <taxon>Heteroderidae</taxon>
        <taxon>Heteroderinae</taxon>
        <taxon>Heterodera</taxon>
    </lineage>
</organism>
<comment type="caution">
    <text evidence="1">The sequence shown here is derived from an EMBL/GenBank/DDBJ whole genome shotgun (WGS) entry which is preliminary data.</text>
</comment>
<keyword evidence="2" id="KW-1185">Reference proteome</keyword>
<reference evidence="1 2" key="1">
    <citation type="submission" date="2024-10" db="EMBL/GenBank/DDBJ databases">
        <authorList>
            <person name="Kim D."/>
        </authorList>
    </citation>
    <scope>NUCLEOTIDE SEQUENCE [LARGE SCALE GENOMIC DNA]</scope>
    <source>
        <strain evidence="1">BH-2024</strain>
    </source>
</reference>
<accession>A0ABD2HX69</accession>
<name>A0ABD2HX69_9BILA</name>